<protein>
    <submittedName>
        <fullName evidence="1">Uncharacterized protein</fullName>
    </submittedName>
</protein>
<reference evidence="1" key="1">
    <citation type="journal article" date="2020" name="Stud. Mycol.">
        <title>101 Dothideomycetes genomes: a test case for predicting lifestyles and emergence of pathogens.</title>
        <authorList>
            <person name="Haridas S."/>
            <person name="Albert R."/>
            <person name="Binder M."/>
            <person name="Bloem J."/>
            <person name="Labutti K."/>
            <person name="Salamov A."/>
            <person name="Andreopoulos B."/>
            <person name="Baker S."/>
            <person name="Barry K."/>
            <person name="Bills G."/>
            <person name="Bluhm B."/>
            <person name="Cannon C."/>
            <person name="Castanera R."/>
            <person name="Culley D."/>
            <person name="Daum C."/>
            <person name="Ezra D."/>
            <person name="Gonzalez J."/>
            <person name="Henrissat B."/>
            <person name="Kuo A."/>
            <person name="Liang C."/>
            <person name="Lipzen A."/>
            <person name="Lutzoni F."/>
            <person name="Magnuson J."/>
            <person name="Mondo S."/>
            <person name="Nolan M."/>
            <person name="Ohm R."/>
            <person name="Pangilinan J."/>
            <person name="Park H.-J."/>
            <person name="Ramirez L."/>
            <person name="Alfaro M."/>
            <person name="Sun H."/>
            <person name="Tritt A."/>
            <person name="Yoshinaga Y."/>
            <person name="Zwiers L.-H."/>
            <person name="Turgeon B."/>
            <person name="Goodwin S."/>
            <person name="Spatafora J."/>
            <person name="Crous P."/>
            <person name="Grigoriev I."/>
        </authorList>
    </citation>
    <scope>NUCLEOTIDE SEQUENCE</scope>
    <source>
        <strain evidence="1">CBS 473.64</strain>
    </source>
</reference>
<dbReference type="EMBL" id="MU006777">
    <property type="protein sequence ID" value="KAF2645531.1"/>
    <property type="molecule type" value="Genomic_DNA"/>
</dbReference>
<evidence type="ECO:0000313" key="2">
    <source>
        <dbReference type="Proteomes" id="UP000799753"/>
    </source>
</evidence>
<keyword evidence="2" id="KW-1185">Reference proteome</keyword>
<evidence type="ECO:0000313" key="1">
    <source>
        <dbReference type="EMBL" id="KAF2645531.1"/>
    </source>
</evidence>
<sequence>MSHALTINPLYLEVGNYPLNRQGTTRPIDDPERSAYILSVLGRRGWSLVQGSRKASVRPPRWWRSRPTVFPAMPKVHKPFQRPPVPKKPILVGLFYRCLVLRRLHLVSRSDDSETASYGRKVVLSHRGRLEIVIVTRGHKAKGRTRGCIWYGYQLAVACV</sequence>
<proteinExistence type="predicted"/>
<name>A0A6A6SF67_9PLEO</name>
<dbReference type="Proteomes" id="UP000799753">
    <property type="component" value="Unassembled WGS sequence"/>
</dbReference>
<organism evidence="1 2">
    <name type="scientific">Massarina eburnea CBS 473.64</name>
    <dbReference type="NCBI Taxonomy" id="1395130"/>
    <lineage>
        <taxon>Eukaryota</taxon>
        <taxon>Fungi</taxon>
        <taxon>Dikarya</taxon>
        <taxon>Ascomycota</taxon>
        <taxon>Pezizomycotina</taxon>
        <taxon>Dothideomycetes</taxon>
        <taxon>Pleosporomycetidae</taxon>
        <taxon>Pleosporales</taxon>
        <taxon>Massarineae</taxon>
        <taxon>Massarinaceae</taxon>
        <taxon>Massarina</taxon>
    </lineage>
</organism>
<gene>
    <name evidence="1" type="ORF">P280DRAFT_122270</name>
</gene>
<dbReference type="AlphaFoldDB" id="A0A6A6SF67"/>
<accession>A0A6A6SF67</accession>